<dbReference type="Proteomes" id="UP000509459">
    <property type="component" value="Chromosome"/>
</dbReference>
<dbReference type="CDD" id="cd14852">
    <property type="entry name" value="LD-carboxypeptidase"/>
    <property type="match status" value="1"/>
</dbReference>
<feature type="domain" description="D-alanyl-D-alanine carboxypeptidase-like core" evidence="3">
    <location>
        <begin position="99"/>
        <end position="219"/>
    </location>
</feature>
<dbReference type="SUPFAM" id="SSF55166">
    <property type="entry name" value="Hedgehog/DD-peptidase"/>
    <property type="match status" value="1"/>
</dbReference>
<feature type="region of interest" description="Disordered" evidence="1">
    <location>
        <begin position="22"/>
        <end position="45"/>
    </location>
</feature>
<evidence type="ECO:0000313" key="4">
    <source>
        <dbReference type="EMBL" id="QKQ43761.1"/>
    </source>
</evidence>
<dbReference type="RefSeq" id="WP_002895365.1">
    <property type="nucleotide sequence ID" value="NZ_CP054570.1"/>
</dbReference>
<reference evidence="4 5" key="1">
    <citation type="submission" date="2020-05" db="EMBL/GenBank/DDBJ databases">
        <title>FDA dAtabase for Regulatory Grade micrObial Sequences (FDA-ARGOS): Supporting development and validation of Infectious Disease Dx tests.</title>
        <authorList>
            <person name="Bojja K."/>
            <person name="Kessler A."/>
            <person name="Tallon L."/>
            <person name="Sadzewicz L."/>
            <person name="Zhao X."/>
            <person name="Vavikolanu K."/>
            <person name="Mehta A."/>
            <person name="Aluvathingal J."/>
            <person name="Nadendla S."/>
            <person name="Myers T."/>
            <person name="Yan Y."/>
            <person name="Sichtig H."/>
        </authorList>
    </citation>
    <scope>NUCLEOTIDE SEQUENCE [LARGE SCALE GENOMIC DNA]</scope>
    <source>
        <strain evidence="4 5">FDAARGOS_770</strain>
    </source>
</reference>
<accession>A0A859EM80</accession>
<dbReference type="EMBL" id="CP054570">
    <property type="protein sequence ID" value="QKQ43761.1"/>
    <property type="molecule type" value="Genomic_DNA"/>
</dbReference>
<evidence type="ECO:0000256" key="1">
    <source>
        <dbReference type="SAM" id="MobiDB-lite"/>
    </source>
</evidence>
<dbReference type="NCBIfam" id="NF041194">
    <property type="entry name" value="LD_carboxy_LdcB"/>
    <property type="match status" value="1"/>
</dbReference>
<dbReference type="InterPro" id="IPR058193">
    <property type="entry name" value="VanY/YodJ_core_dom"/>
</dbReference>
<dbReference type="InterPro" id="IPR003709">
    <property type="entry name" value="VanY-like_core_dom"/>
</dbReference>
<feature type="signal peptide" evidence="2">
    <location>
        <begin position="1"/>
        <end position="20"/>
    </location>
</feature>
<protein>
    <submittedName>
        <fullName evidence="4">M15 family metallopeptidase</fullName>
    </submittedName>
</protein>
<sequence>MKYKKLLLLSVAVFSLSACSTNSKSNNSSTGGNQPDSSVSQEKSFSSQVAENKAGEVKNIDENVSYNGSYYSVKGKYDEILLVNKHYPLSASYNPGENATAKAELLKLIADMQAQGYAISDQYSGFRSYDTQTELYQNYVNQDGKAAADRYSARPGYSEHQTGLAFDLIDKNGNLVQEAGASQWLLDNAYKYGFIVRYLEGKEGSTGYMPESWHLRYIGQEAKEIAQSGKSLEEYFGITGGGYEDQ</sequence>
<dbReference type="Gene3D" id="3.30.1380.10">
    <property type="match status" value="1"/>
</dbReference>
<dbReference type="AlphaFoldDB" id="A0A859EM80"/>
<keyword evidence="2" id="KW-0732">Signal</keyword>
<organism evidence="4 5">
    <name type="scientific">Streptococcus sanguinis</name>
    <dbReference type="NCBI Taxonomy" id="1305"/>
    <lineage>
        <taxon>Bacteria</taxon>
        <taxon>Bacillati</taxon>
        <taxon>Bacillota</taxon>
        <taxon>Bacilli</taxon>
        <taxon>Lactobacillales</taxon>
        <taxon>Streptococcaceae</taxon>
        <taxon>Streptococcus</taxon>
    </lineage>
</organism>
<evidence type="ECO:0000313" key="5">
    <source>
        <dbReference type="Proteomes" id="UP000509459"/>
    </source>
</evidence>
<evidence type="ECO:0000259" key="3">
    <source>
        <dbReference type="Pfam" id="PF02557"/>
    </source>
</evidence>
<name>A0A859EM80_STRSA</name>
<dbReference type="PANTHER" id="PTHR34385:SF1">
    <property type="entry name" value="PEPTIDOGLYCAN L-ALANYL-D-GLUTAMATE ENDOPEPTIDASE CWLK"/>
    <property type="match status" value="1"/>
</dbReference>
<proteinExistence type="predicted"/>
<dbReference type="InterPro" id="IPR009045">
    <property type="entry name" value="Zn_M74/Hedgehog-like"/>
</dbReference>
<dbReference type="GO" id="GO:0008233">
    <property type="term" value="F:peptidase activity"/>
    <property type="evidence" value="ECO:0007669"/>
    <property type="project" value="InterPro"/>
</dbReference>
<evidence type="ECO:0000256" key="2">
    <source>
        <dbReference type="SAM" id="SignalP"/>
    </source>
</evidence>
<dbReference type="InterPro" id="IPR052179">
    <property type="entry name" value="DD-CPase-like"/>
</dbReference>
<gene>
    <name evidence="4" type="ORF">FOC72_04175</name>
</gene>
<dbReference type="PROSITE" id="PS51257">
    <property type="entry name" value="PROKAR_LIPOPROTEIN"/>
    <property type="match status" value="1"/>
</dbReference>
<dbReference type="GO" id="GO:0006508">
    <property type="term" value="P:proteolysis"/>
    <property type="evidence" value="ECO:0007669"/>
    <property type="project" value="InterPro"/>
</dbReference>
<dbReference type="PANTHER" id="PTHR34385">
    <property type="entry name" value="D-ALANYL-D-ALANINE CARBOXYPEPTIDASE"/>
    <property type="match status" value="1"/>
</dbReference>
<dbReference type="Pfam" id="PF02557">
    <property type="entry name" value="VanY"/>
    <property type="match status" value="1"/>
</dbReference>
<feature type="chain" id="PRO_5039679749" evidence="2">
    <location>
        <begin position="21"/>
        <end position="246"/>
    </location>
</feature>